<keyword evidence="2" id="KW-1185">Reference proteome</keyword>
<dbReference type="STRING" id="498761.HM1_2609"/>
<evidence type="ECO:0000313" key="2">
    <source>
        <dbReference type="Proteomes" id="UP000008550"/>
    </source>
</evidence>
<name>B0TBC5_HELMI</name>
<evidence type="ECO:0000313" key="1">
    <source>
        <dbReference type="EMBL" id="ABZ85138.1"/>
    </source>
</evidence>
<evidence type="ECO:0008006" key="3">
    <source>
        <dbReference type="Google" id="ProtNLM"/>
    </source>
</evidence>
<dbReference type="Proteomes" id="UP000008550">
    <property type="component" value="Chromosome"/>
</dbReference>
<sequence length="55" mass="6026">MSQKKWPLLLIPLLFLVIGLFVTGCARPMKNTVTPEVTALREKSSAAHQSGGLYI</sequence>
<protein>
    <recommendedName>
        <fullName evidence="3">Lipoprotein</fullName>
    </recommendedName>
</protein>
<dbReference type="EMBL" id="CP000930">
    <property type="protein sequence ID" value="ABZ85138.1"/>
    <property type="molecule type" value="Genomic_DNA"/>
</dbReference>
<proteinExistence type="predicted"/>
<dbReference type="KEGG" id="hmo:HM1_2609"/>
<dbReference type="PROSITE" id="PS51257">
    <property type="entry name" value="PROKAR_LIPOPROTEIN"/>
    <property type="match status" value="1"/>
</dbReference>
<reference evidence="1 2" key="1">
    <citation type="journal article" date="2008" name="J. Bacteriol.">
        <title>The genome of Heliobacterium modesticaldum, a phototrophic representative of the Firmicutes containing the simplest photosynthetic apparatus.</title>
        <authorList>
            <person name="Sattley W.M."/>
            <person name="Madigan M.T."/>
            <person name="Swingley W.D."/>
            <person name="Cheung P.C."/>
            <person name="Clocksin K.M."/>
            <person name="Conrad A.L."/>
            <person name="Dejesa L.C."/>
            <person name="Honchak B.M."/>
            <person name="Jung D.O."/>
            <person name="Karbach L.E."/>
            <person name="Kurdoglu A."/>
            <person name="Lahiri S."/>
            <person name="Mastrian S.D."/>
            <person name="Page L.E."/>
            <person name="Taylor H.L."/>
            <person name="Wang Z.T."/>
            <person name="Raymond J."/>
            <person name="Chen M."/>
            <person name="Blankenship R.E."/>
            <person name="Touchman J.W."/>
        </authorList>
    </citation>
    <scope>NUCLEOTIDE SEQUENCE [LARGE SCALE GENOMIC DNA]</scope>
    <source>
        <strain evidence="2">ATCC 51547 / Ice1</strain>
    </source>
</reference>
<organism evidence="1 2">
    <name type="scientific">Heliobacterium modesticaldum (strain ATCC 51547 / Ice1)</name>
    <dbReference type="NCBI Taxonomy" id="498761"/>
    <lineage>
        <taxon>Bacteria</taxon>
        <taxon>Bacillati</taxon>
        <taxon>Bacillota</taxon>
        <taxon>Clostridia</taxon>
        <taxon>Eubacteriales</taxon>
        <taxon>Heliobacteriaceae</taxon>
        <taxon>Heliomicrobium</taxon>
    </lineage>
</organism>
<accession>B0TBC5</accession>
<dbReference type="AlphaFoldDB" id="B0TBC5"/>
<gene>
    <name evidence="1" type="ORF">HM1_2609</name>
</gene>
<dbReference type="HOGENOM" id="CLU_3026046_0_0_9"/>